<dbReference type="SMART" id="SM01003">
    <property type="entry name" value="AlaDh_PNT_N"/>
    <property type="match status" value="1"/>
</dbReference>
<dbReference type="GO" id="GO:0005886">
    <property type="term" value="C:plasma membrane"/>
    <property type="evidence" value="ECO:0007669"/>
    <property type="project" value="TreeGrafter"/>
</dbReference>
<evidence type="ECO:0000259" key="6">
    <source>
        <dbReference type="SMART" id="SM01003"/>
    </source>
</evidence>
<dbReference type="InterPro" id="IPR036291">
    <property type="entry name" value="NAD(P)-bd_dom_sf"/>
</dbReference>
<proteinExistence type="inferred from homology"/>
<feature type="domain" description="Alanine dehydrogenase/pyridine nucleotide transhydrogenase N-terminal" evidence="6">
    <location>
        <begin position="35"/>
        <end position="169"/>
    </location>
</feature>
<protein>
    <recommendedName>
        <fullName evidence="2">alanine dehydrogenase</fullName>
        <ecNumber evidence="2">1.4.1.1</ecNumber>
    </recommendedName>
</protein>
<sequence>MSYTSDFGYMDFDFGVETLEKVVMRTERKMHIELGVPREITPDEHRVALAPSGVKIITEQGHRVLVERDAGLHCNFTNEEYSEAGAEIVDDVKELYQRSNVIVKVAPLLPEEYDLLQRNQVLISALHLGSIRQEYVETVLKKSVTGLAFEFIETRDGELPIVRSMSEIAGALAIQTAAKYLETGNGGRGILLGGVAGVPPAIVVIIGAGTVGHYAAQAALGLGAQVIVIDKELNRLRRFETIFNRRVTTAVANEHYISKAAKVADVMIGALNPRSKIMKPFVSEEVVMSMQKGAVIVDVSIDQGGCFETSVRTSHSNPTYVKYGVTHYCVPNMPSAVARTASYALTNALIPFILKIGEHASVSDALWRSTSLRNGTYAYKGYLTKKILADLSGLTFREVQMLLATDI</sequence>
<keyword evidence="4" id="KW-0520">NAD</keyword>
<comment type="caution">
    <text evidence="7">The sequence shown here is derived from an EMBL/GenBank/DDBJ whole genome shotgun (WGS) entry which is preliminary data.</text>
</comment>
<keyword evidence="3" id="KW-0560">Oxidoreductase</keyword>
<dbReference type="Proteomes" id="UP000266389">
    <property type="component" value="Unassembled WGS sequence"/>
</dbReference>
<dbReference type="EC" id="1.4.1.1" evidence="2"/>
<reference evidence="7 8" key="1">
    <citation type="journal article" date="2011" name="ISME J.">
        <title>Community ecology of hot spring cyanobacterial mats: predominant populations and their functional potential.</title>
        <authorList>
            <person name="Klatt C.G."/>
            <person name="Wood J.M."/>
            <person name="Rusch D.B."/>
            <person name="Bateson M.M."/>
            <person name="Hamamura N."/>
            <person name="Heidelberg J.F."/>
            <person name="Grossman A.R."/>
            <person name="Bhaya D."/>
            <person name="Cohan F.M."/>
            <person name="Kuhl M."/>
            <person name="Bryant D.A."/>
            <person name="Ward D.M."/>
        </authorList>
    </citation>
    <scope>NUCLEOTIDE SEQUENCE [LARGE SCALE GENOMIC DNA]</scope>
    <source>
        <strain evidence="7">OS</strain>
    </source>
</reference>
<evidence type="ECO:0000259" key="5">
    <source>
        <dbReference type="SMART" id="SM01002"/>
    </source>
</evidence>
<dbReference type="InterPro" id="IPR007886">
    <property type="entry name" value="AlaDH/PNT_N"/>
</dbReference>
<evidence type="ECO:0000256" key="2">
    <source>
        <dbReference type="ARBA" id="ARBA00012897"/>
    </source>
</evidence>
<feature type="domain" description="Alanine dehydrogenase/pyridine nucleotide transhydrogenase NAD(H)-binding" evidence="5">
    <location>
        <begin position="181"/>
        <end position="329"/>
    </location>
</feature>
<accession>A0A395M4T0</accession>
<dbReference type="InterPro" id="IPR008143">
    <property type="entry name" value="Ala_DH/PNT_CS2"/>
</dbReference>
<evidence type="ECO:0000313" key="7">
    <source>
        <dbReference type="EMBL" id="RFM25218.1"/>
    </source>
</evidence>
<dbReference type="SUPFAM" id="SSF51735">
    <property type="entry name" value="NAD(P)-binding Rossmann-fold domains"/>
    <property type="match status" value="1"/>
</dbReference>
<evidence type="ECO:0000256" key="1">
    <source>
        <dbReference type="ARBA" id="ARBA00005689"/>
    </source>
</evidence>
<dbReference type="PANTHER" id="PTHR42795">
    <property type="entry name" value="ALANINE DEHYDROGENASE"/>
    <property type="match status" value="1"/>
</dbReference>
<gene>
    <name evidence="7" type="ORF">D0433_00925</name>
</gene>
<dbReference type="Pfam" id="PF05222">
    <property type="entry name" value="AlaDh_PNT_N"/>
    <property type="match status" value="1"/>
</dbReference>
<dbReference type="EMBL" id="PHFL01000007">
    <property type="protein sequence ID" value="RFM25218.1"/>
    <property type="molecule type" value="Genomic_DNA"/>
</dbReference>
<dbReference type="Pfam" id="PF01262">
    <property type="entry name" value="AlaDh_PNT_C"/>
    <property type="match status" value="1"/>
</dbReference>
<name>A0A395M4T0_9BACT</name>
<dbReference type="SUPFAM" id="SSF52283">
    <property type="entry name" value="Formate/glycerate dehydrogenase catalytic domain-like"/>
    <property type="match status" value="1"/>
</dbReference>
<dbReference type="PROSITE" id="PS00837">
    <property type="entry name" value="ALADH_PNT_2"/>
    <property type="match status" value="1"/>
</dbReference>
<comment type="similarity">
    <text evidence="1">Belongs to the AlaDH/PNT family.</text>
</comment>
<dbReference type="InterPro" id="IPR007698">
    <property type="entry name" value="AlaDH/PNT_NAD(H)-bd"/>
</dbReference>
<evidence type="ECO:0000256" key="4">
    <source>
        <dbReference type="ARBA" id="ARBA00023027"/>
    </source>
</evidence>
<evidence type="ECO:0000313" key="8">
    <source>
        <dbReference type="Proteomes" id="UP000266389"/>
    </source>
</evidence>
<evidence type="ECO:0000256" key="3">
    <source>
        <dbReference type="ARBA" id="ARBA00023002"/>
    </source>
</evidence>
<dbReference type="GO" id="GO:0042853">
    <property type="term" value="P:L-alanine catabolic process"/>
    <property type="evidence" value="ECO:0007669"/>
    <property type="project" value="InterPro"/>
</dbReference>
<dbReference type="PANTHER" id="PTHR42795:SF1">
    <property type="entry name" value="ALANINE DEHYDROGENASE"/>
    <property type="match status" value="1"/>
</dbReference>
<dbReference type="AlphaFoldDB" id="A0A395M4T0"/>
<dbReference type="Gene3D" id="3.40.50.720">
    <property type="entry name" value="NAD(P)-binding Rossmann-like Domain"/>
    <property type="match status" value="2"/>
</dbReference>
<dbReference type="CDD" id="cd05305">
    <property type="entry name" value="L-AlaDH"/>
    <property type="match status" value="1"/>
</dbReference>
<dbReference type="SMART" id="SM01002">
    <property type="entry name" value="AlaDh_PNT_C"/>
    <property type="match status" value="1"/>
</dbReference>
<dbReference type="GO" id="GO:0000286">
    <property type="term" value="F:alanine dehydrogenase activity"/>
    <property type="evidence" value="ECO:0007669"/>
    <property type="project" value="UniProtKB-EC"/>
</dbReference>
<dbReference type="InterPro" id="IPR008141">
    <property type="entry name" value="Ala_DH"/>
</dbReference>
<organism evidence="7 8">
    <name type="scientific">Candidatus Thermochlorobacter aerophilus</name>
    <dbReference type="NCBI Taxonomy" id="1868324"/>
    <lineage>
        <taxon>Bacteria</taxon>
        <taxon>Pseudomonadati</taxon>
        <taxon>Chlorobiota</taxon>
        <taxon>Chlorobiia</taxon>
        <taxon>Chlorobiales</taxon>
        <taxon>Candidatus Thermochlorobacteriaceae</taxon>
        <taxon>Candidatus Thermochlorobacter</taxon>
    </lineage>
</organism>